<protein>
    <recommendedName>
        <fullName evidence="4">ABC transporter permease</fullName>
    </recommendedName>
</protein>
<feature type="transmembrane region" description="Helical" evidence="1">
    <location>
        <begin position="317"/>
        <end position="337"/>
    </location>
</feature>
<feature type="transmembrane region" description="Helical" evidence="1">
    <location>
        <begin position="228"/>
        <end position="250"/>
    </location>
</feature>
<reference evidence="2 3" key="1">
    <citation type="journal article" date="2025" name="Anaerobe">
        <title>Description of Anaerococcus kampingiae sp. nov., Anaerococcus groningensis sp. nov., Anaerococcus martiniensis sp. nov., and Anaerococcus cruorum sp. nov., isolated from human clinical specimens.</title>
        <authorList>
            <person name="Boiten K.E."/>
            <person name="Meijer J."/>
            <person name="van Wezel E.M."/>
            <person name="Veloo A.C.M."/>
        </authorList>
    </citation>
    <scope>NUCLEOTIDE SEQUENCE [LARGE SCALE GENOMIC DNA]</scope>
    <source>
        <strain evidence="2 3">ENR0831</strain>
    </source>
</reference>
<evidence type="ECO:0008006" key="4">
    <source>
        <dbReference type="Google" id="ProtNLM"/>
    </source>
</evidence>
<name>A0ABW9MBI2_9FIRM</name>
<sequence>MKDLKNLFKLVWKRFSVWIILLTILTLLLNGLSARDQIKRNEDILENLVVSMAKDVGEKAPKSDGKFDEKYIEESKKIFDKFQEKYKLHFTEADEDGYFPGFFEEDDPSIDYEKVSLANNFKQAMHFISEKGIANNYYNANLFAPLVFFVSVIGFLITSMEQSFPYYEFTTMLPWKKRDEVWMKALIVFGLGLGLFLVNLFVSSLILGTSNLSNIAGTPSIGNIAGKLILTMFGTSILVVSTGMIAGNFLGHIGMMIVALGGFELIWQNIRVIISIFSPAFDENLLFNLDKKFERFLTNIPKITKPFISITHTKEEYAYLFGFIIVAILWAVLAYFVSQKLSGEKSGYMIISNPIEKFVKILAILSFTSLFYVIISGTIVGINSIPLDLAIYILGLLISVKLFDILFKIRLKF</sequence>
<keyword evidence="1" id="KW-0812">Transmembrane</keyword>
<dbReference type="RefSeq" id="WP_394023891.1">
    <property type="nucleotide sequence ID" value="NZ_JBGMEI010000005.1"/>
</dbReference>
<proteinExistence type="predicted"/>
<keyword evidence="1" id="KW-0472">Membrane</keyword>
<feature type="transmembrane region" description="Helical" evidence="1">
    <location>
        <begin position="181"/>
        <end position="208"/>
    </location>
</feature>
<gene>
    <name evidence="2" type="ORF">ACCQ41_04370</name>
</gene>
<organism evidence="2 3">
    <name type="scientific">Anaerococcus martiniensis</name>
    <dbReference type="NCBI Taxonomy" id="3115615"/>
    <lineage>
        <taxon>Bacteria</taxon>
        <taxon>Bacillati</taxon>
        <taxon>Bacillota</taxon>
        <taxon>Tissierellia</taxon>
        <taxon>Tissierellales</taxon>
        <taxon>Peptoniphilaceae</taxon>
        <taxon>Anaerococcus</taxon>
    </lineage>
</organism>
<accession>A0ABW9MBI2</accession>
<dbReference type="EMBL" id="JBGMEI010000005">
    <property type="protein sequence ID" value="MFO3665475.1"/>
    <property type="molecule type" value="Genomic_DNA"/>
</dbReference>
<feature type="transmembrane region" description="Helical" evidence="1">
    <location>
        <begin position="389"/>
        <end position="407"/>
    </location>
</feature>
<evidence type="ECO:0000313" key="2">
    <source>
        <dbReference type="EMBL" id="MFO3665475.1"/>
    </source>
</evidence>
<dbReference type="Proteomes" id="UP001637996">
    <property type="component" value="Unassembled WGS sequence"/>
</dbReference>
<keyword evidence="1" id="KW-1133">Transmembrane helix</keyword>
<evidence type="ECO:0000256" key="1">
    <source>
        <dbReference type="SAM" id="Phobius"/>
    </source>
</evidence>
<feature type="transmembrane region" description="Helical" evidence="1">
    <location>
        <begin position="142"/>
        <end position="160"/>
    </location>
</feature>
<keyword evidence="3" id="KW-1185">Reference proteome</keyword>
<feature type="transmembrane region" description="Helical" evidence="1">
    <location>
        <begin position="358"/>
        <end position="383"/>
    </location>
</feature>
<comment type="caution">
    <text evidence="2">The sequence shown here is derived from an EMBL/GenBank/DDBJ whole genome shotgun (WGS) entry which is preliminary data.</text>
</comment>
<evidence type="ECO:0000313" key="3">
    <source>
        <dbReference type="Proteomes" id="UP001637996"/>
    </source>
</evidence>